<dbReference type="EnsemblPlants" id="KQL09350">
    <property type="protein sequence ID" value="KQL09350"/>
    <property type="gene ID" value="SETIT_008601mg"/>
</dbReference>
<evidence type="ECO:0000313" key="2">
    <source>
        <dbReference type="Proteomes" id="UP000004995"/>
    </source>
</evidence>
<reference evidence="2" key="1">
    <citation type="journal article" date="2012" name="Nat. Biotechnol.">
        <title>Reference genome sequence of the model plant Setaria.</title>
        <authorList>
            <person name="Bennetzen J.L."/>
            <person name="Schmutz J."/>
            <person name="Wang H."/>
            <person name="Percifield R."/>
            <person name="Hawkins J."/>
            <person name="Pontaroli A.C."/>
            <person name="Estep M."/>
            <person name="Feng L."/>
            <person name="Vaughn J.N."/>
            <person name="Grimwood J."/>
            <person name="Jenkins J."/>
            <person name="Barry K."/>
            <person name="Lindquist E."/>
            <person name="Hellsten U."/>
            <person name="Deshpande S."/>
            <person name="Wang X."/>
            <person name="Wu X."/>
            <person name="Mitros T."/>
            <person name="Triplett J."/>
            <person name="Yang X."/>
            <person name="Ye C.Y."/>
            <person name="Mauro-Herrera M."/>
            <person name="Wang L."/>
            <person name="Li P."/>
            <person name="Sharma M."/>
            <person name="Sharma R."/>
            <person name="Ronald P.C."/>
            <person name="Panaud O."/>
            <person name="Kellogg E.A."/>
            <person name="Brutnell T.P."/>
            <person name="Doust A.N."/>
            <person name="Tuskan G.A."/>
            <person name="Rokhsar D."/>
            <person name="Devos K.M."/>
        </authorList>
    </citation>
    <scope>NUCLEOTIDE SEQUENCE [LARGE SCALE GENOMIC DNA]</scope>
    <source>
        <strain evidence="2">cv. Yugu1</strain>
    </source>
</reference>
<dbReference type="FunCoup" id="K3Y316">
    <property type="interactions" value="644"/>
</dbReference>
<accession>K3Y316</accession>
<dbReference type="AlphaFoldDB" id="K3Y316"/>
<proteinExistence type="predicted"/>
<dbReference type="Proteomes" id="UP000004995">
    <property type="component" value="Unassembled WGS sequence"/>
</dbReference>
<dbReference type="InParanoid" id="K3Y316"/>
<organism evidence="1 2">
    <name type="scientific">Setaria italica</name>
    <name type="common">Foxtail millet</name>
    <name type="synonym">Panicum italicum</name>
    <dbReference type="NCBI Taxonomy" id="4555"/>
    <lineage>
        <taxon>Eukaryota</taxon>
        <taxon>Viridiplantae</taxon>
        <taxon>Streptophyta</taxon>
        <taxon>Embryophyta</taxon>
        <taxon>Tracheophyta</taxon>
        <taxon>Spermatophyta</taxon>
        <taxon>Magnoliopsida</taxon>
        <taxon>Liliopsida</taxon>
        <taxon>Poales</taxon>
        <taxon>Poaceae</taxon>
        <taxon>PACMAD clade</taxon>
        <taxon>Panicoideae</taxon>
        <taxon>Panicodae</taxon>
        <taxon>Paniceae</taxon>
        <taxon>Cenchrinae</taxon>
        <taxon>Setaria</taxon>
    </lineage>
</organism>
<dbReference type="EMBL" id="AGNK02002207">
    <property type="status" value="NOT_ANNOTATED_CDS"/>
    <property type="molecule type" value="Genomic_DNA"/>
</dbReference>
<dbReference type="HOGENOM" id="CLU_191903_0_0_1"/>
<keyword evidence="2" id="KW-1185">Reference proteome</keyword>
<reference evidence="1" key="2">
    <citation type="submission" date="2018-08" db="UniProtKB">
        <authorList>
            <consortium name="EnsemblPlants"/>
        </authorList>
    </citation>
    <scope>IDENTIFICATION</scope>
    <source>
        <strain evidence="1">Yugu1</strain>
    </source>
</reference>
<protein>
    <submittedName>
        <fullName evidence="1">Uncharacterized protein</fullName>
    </submittedName>
</protein>
<evidence type="ECO:0000313" key="1">
    <source>
        <dbReference type="EnsemblPlants" id="KQL09350"/>
    </source>
</evidence>
<name>K3Y316_SETIT</name>
<sequence length="54" mass="6475">MQAIFRGAYWLRLWSLLQCEESKETICSASKMLEIVALDIFAMNGWRRNNRIYF</sequence>
<dbReference type="Gramene" id="KQL09350">
    <property type="protein sequence ID" value="KQL09350"/>
    <property type="gene ID" value="SETIT_008601mg"/>
</dbReference>